<organism evidence="2 3">
    <name type="scientific">Saguinus oedipus</name>
    <name type="common">Cotton-top tamarin</name>
    <name type="synonym">Oedipomidas oedipus</name>
    <dbReference type="NCBI Taxonomy" id="9490"/>
    <lineage>
        <taxon>Eukaryota</taxon>
        <taxon>Metazoa</taxon>
        <taxon>Chordata</taxon>
        <taxon>Craniata</taxon>
        <taxon>Vertebrata</taxon>
        <taxon>Euteleostomi</taxon>
        <taxon>Mammalia</taxon>
        <taxon>Eutheria</taxon>
        <taxon>Euarchontoglires</taxon>
        <taxon>Primates</taxon>
        <taxon>Haplorrhini</taxon>
        <taxon>Platyrrhini</taxon>
        <taxon>Cebidae</taxon>
        <taxon>Callitrichinae</taxon>
        <taxon>Saguinus</taxon>
    </lineage>
</organism>
<evidence type="ECO:0008006" key="4">
    <source>
        <dbReference type="Google" id="ProtNLM"/>
    </source>
</evidence>
<evidence type="ECO:0000256" key="1">
    <source>
        <dbReference type="SAM" id="MobiDB-lite"/>
    </source>
</evidence>
<name>A0ABQ9VKM0_SAGOE</name>
<dbReference type="EMBL" id="JASSZA010000005">
    <property type="protein sequence ID" value="KAK2109921.1"/>
    <property type="molecule type" value="Genomic_DNA"/>
</dbReference>
<gene>
    <name evidence="2" type="ORF">P7K49_009667</name>
</gene>
<evidence type="ECO:0000313" key="2">
    <source>
        <dbReference type="EMBL" id="KAK2109921.1"/>
    </source>
</evidence>
<reference evidence="2 3" key="1">
    <citation type="submission" date="2023-05" db="EMBL/GenBank/DDBJ databases">
        <title>B98-5 Cell Line De Novo Hybrid Assembly: An Optical Mapping Approach.</title>
        <authorList>
            <person name="Kananen K."/>
            <person name="Auerbach J.A."/>
            <person name="Kautto E."/>
            <person name="Blachly J.S."/>
        </authorList>
    </citation>
    <scope>NUCLEOTIDE SEQUENCE [LARGE SCALE GENOMIC DNA]</scope>
    <source>
        <strain evidence="2">B95-8</strain>
        <tissue evidence="2">Cell line</tissue>
    </source>
</reference>
<feature type="compositionally biased region" description="Low complexity" evidence="1">
    <location>
        <begin position="134"/>
        <end position="145"/>
    </location>
</feature>
<proteinExistence type="predicted"/>
<accession>A0ABQ9VKM0</accession>
<evidence type="ECO:0000313" key="3">
    <source>
        <dbReference type="Proteomes" id="UP001266305"/>
    </source>
</evidence>
<keyword evidence="3" id="KW-1185">Reference proteome</keyword>
<sequence>MAGCSLASPLPRPGPRPQSYLFIVFPSTKPVPSAPFWRAAADMDRASHRASGSLGPPHPPPLAPRPPRAVPRPRKLRSHGPPALDVPLASLEGKGQPRANPHSPTPIACSSITSPPYKELARKGGSPQSAPACQPAERQPRAAHPAPRPRPAHILLPCKAGLPSPAHAPSPRIQRARAPSPYQVGAGGPGVARARPGCHGSRGGPHRQGCGRVWGYEFAGGRQGLWPEAGQQEGCSGLWEAVVLRQGKDIGAG</sequence>
<dbReference type="Proteomes" id="UP001266305">
    <property type="component" value="Unassembled WGS sequence"/>
</dbReference>
<feature type="region of interest" description="Disordered" evidence="1">
    <location>
        <begin position="42"/>
        <end position="206"/>
    </location>
</feature>
<comment type="caution">
    <text evidence="2">The sequence shown here is derived from an EMBL/GenBank/DDBJ whole genome shotgun (WGS) entry which is preliminary data.</text>
</comment>
<protein>
    <recommendedName>
        <fullName evidence="4">Basic proline-rich protein-like</fullName>
    </recommendedName>
</protein>
<feature type="compositionally biased region" description="Pro residues" evidence="1">
    <location>
        <begin position="56"/>
        <end position="70"/>
    </location>
</feature>